<evidence type="ECO:0000256" key="10">
    <source>
        <dbReference type="ARBA" id="ARBA00022989"/>
    </source>
</evidence>
<dbReference type="PROSITE" id="PS50109">
    <property type="entry name" value="HIS_KIN"/>
    <property type="match status" value="1"/>
</dbReference>
<keyword evidence="12" id="KW-0472">Membrane</keyword>
<dbReference type="Gene3D" id="3.30.450.20">
    <property type="entry name" value="PAS domain"/>
    <property type="match status" value="2"/>
</dbReference>
<evidence type="ECO:0000256" key="11">
    <source>
        <dbReference type="ARBA" id="ARBA00023012"/>
    </source>
</evidence>
<feature type="transmembrane region" description="Helical" evidence="12">
    <location>
        <begin position="278"/>
        <end position="300"/>
    </location>
</feature>
<keyword evidence="10 12" id="KW-1133">Transmembrane helix</keyword>
<comment type="caution">
    <text evidence="14">The sequence shown here is derived from an EMBL/GenBank/DDBJ whole genome shotgun (WGS) entry which is preliminary data.</text>
</comment>
<keyword evidence="15" id="KW-1185">Reference proteome</keyword>
<protein>
    <recommendedName>
        <fullName evidence="3">histidine kinase</fullName>
        <ecNumber evidence="3">2.7.13.3</ecNumber>
    </recommendedName>
</protein>
<gene>
    <name evidence="14" type="ORF">ACFQ5P_08050</name>
</gene>
<keyword evidence="7" id="KW-0547">Nucleotide-binding</keyword>
<accession>A0ABW4DVR5</accession>
<evidence type="ECO:0000256" key="9">
    <source>
        <dbReference type="ARBA" id="ARBA00022840"/>
    </source>
</evidence>
<dbReference type="SUPFAM" id="SSF103190">
    <property type="entry name" value="Sensory domain-like"/>
    <property type="match status" value="1"/>
</dbReference>
<dbReference type="PANTHER" id="PTHR43065">
    <property type="entry name" value="SENSOR HISTIDINE KINASE"/>
    <property type="match status" value="1"/>
</dbReference>
<evidence type="ECO:0000256" key="1">
    <source>
        <dbReference type="ARBA" id="ARBA00000085"/>
    </source>
</evidence>
<dbReference type="Pfam" id="PF02518">
    <property type="entry name" value="HATPase_c"/>
    <property type="match status" value="1"/>
</dbReference>
<sequence>MTQARPLHLTRLAALVVAVALLAGVVHGTARQAGLDRLDRDLANRLTLTRHAVTAQIERYRYLPALVGQDARILSLLAAPSDPTAAANAYLQATRAISGVDQIYVLDPAGRTLAASNHDEPGSFVGHDYAFRPYFRQALEQGQGRYYAVGVTTGIPGYFLATRIGPAQAPLGVAVAKVDMGGLQATWASADQFVALADAAGVVFLSGQPDWLFRPLDTLDAATSDRLAREQRYVGQGLPEAGALRAELTGLRLAETALDPDGWRILAAEPTAPVDRQAMLLALLAGVTGMLVSALGVGLWQRRQLIRVRLDQNTLLEARVTERTQALAHEIEERRRAQQDLREAHESLVHAAKLAVLGRMSATIVHEVSQPLSALDTTLAAAQLHLGAGHDARAAASLTAARALLMRMQKMVRNLKSFGARQRADPPEPVDMARVLTASAEVLAPRLRDLGQRLDLDLPGGLPPARGQAVRLEQVAINLILNAAEAAAGAGATAPVRVGLQAGPDGLRLTIADRGAGIDPALQDRIEEPFFTTRITGEGLGLGLSITRGILDQIGGRLEFRPRPGGGTLTVVDLPLYHDRERKAG</sequence>
<keyword evidence="5" id="KW-0808">Transferase</keyword>
<dbReference type="GO" id="GO:0005524">
    <property type="term" value="F:ATP binding"/>
    <property type="evidence" value="ECO:0007669"/>
    <property type="project" value="UniProtKB-KW"/>
</dbReference>
<name>A0ABW4DVR5_9RHOB</name>
<dbReference type="SUPFAM" id="SSF55874">
    <property type="entry name" value="ATPase domain of HSP90 chaperone/DNA topoisomerase II/histidine kinase"/>
    <property type="match status" value="1"/>
</dbReference>
<evidence type="ECO:0000256" key="7">
    <source>
        <dbReference type="ARBA" id="ARBA00022741"/>
    </source>
</evidence>
<dbReference type="RefSeq" id="WP_131578188.1">
    <property type="nucleotide sequence ID" value="NZ_CBCSAJ010000019.1"/>
</dbReference>
<dbReference type="PIRSF" id="PIRSF036431">
    <property type="entry name" value="STHK_DctB"/>
    <property type="match status" value="1"/>
</dbReference>
<evidence type="ECO:0000256" key="4">
    <source>
        <dbReference type="ARBA" id="ARBA00022475"/>
    </source>
</evidence>
<evidence type="ECO:0000313" key="15">
    <source>
        <dbReference type="Proteomes" id="UP001597302"/>
    </source>
</evidence>
<evidence type="ECO:0000256" key="8">
    <source>
        <dbReference type="ARBA" id="ARBA00022777"/>
    </source>
</evidence>
<evidence type="ECO:0000256" key="6">
    <source>
        <dbReference type="ARBA" id="ARBA00022692"/>
    </source>
</evidence>
<reference evidence="15" key="1">
    <citation type="journal article" date="2019" name="Int. J. Syst. Evol. Microbiol.">
        <title>The Global Catalogue of Microorganisms (GCM) 10K type strain sequencing project: providing services to taxonomists for standard genome sequencing and annotation.</title>
        <authorList>
            <consortium name="The Broad Institute Genomics Platform"/>
            <consortium name="The Broad Institute Genome Sequencing Center for Infectious Disease"/>
            <person name="Wu L."/>
            <person name="Ma J."/>
        </authorList>
    </citation>
    <scope>NUCLEOTIDE SEQUENCE [LARGE SCALE GENOMIC DNA]</scope>
    <source>
        <strain evidence="15">CCM 8875</strain>
    </source>
</reference>
<dbReference type="InterPro" id="IPR005467">
    <property type="entry name" value="His_kinase_dom"/>
</dbReference>
<evidence type="ECO:0000256" key="2">
    <source>
        <dbReference type="ARBA" id="ARBA00004651"/>
    </source>
</evidence>
<evidence type="ECO:0000256" key="5">
    <source>
        <dbReference type="ARBA" id="ARBA00022679"/>
    </source>
</evidence>
<dbReference type="EC" id="2.7.13.3" evidence="3"/>
<keyword evidence="6 12" id="KW-0812">Transmembrane</keyword>
<dbReference type="Proteomes" id="UP001597302">
    <property type="component" value="Unassembled WGS sequence"/>
</dbReference>
<dbReference type="InterPro" id="IPR004358">
    <property type="entry name" value="Sig_transdc_His_kin-like_C"/>
</dbReference>
<dbReference type="InterPro" id="IPR017055">
    <property type="entry name" value="Sig_transdc_His_kinase_DctB"/>
</dbReference>
<dbReference type="EMBL" id="JBHTOQ010000018">
    <property type="protein sequence ID" value="MFD1481244.1"/>
    <property type="molecule type" value="Genomic_DNA"/>
</dbReference>
<evidence type="ECO:0000313" key="14">
    <source>
        <dbReference type="EMBL" id="MFD1481244.1"/>
    </source>
</evidence>
<dbReference type="SMART" id="SM00387">
    <property type="entry name" value="HATPase_c"/>
    <property type="match status" value="1"/>
</dbReference>
<organism evidence="14 15">
    <name type="scientific">Paracoccus nototheniae</name>
    <dbReference type="NCBI Taxonomy" id="2489002"/>
    <lineage>
        <taxon>Bacteria</taxon>
        <taxon>Pseudomonadati</taxon>
        <taxon>Pseudomonadota</taxon>
        <taxon>Alphaproteobacteria</taxon>
        <taxon>Rhodobacterales</taxon>
        <taxon>Paracoccaceae</taxon>
        <taxon>Paracoccus</taxon>
    </lineage>
</organism>
<dbReference type="PRINTS" id="PR00344">
    <property type="entry name" value="BCTRLSENSOR"/>
</dbReference>
<evidence type="ECO:0000256" key="3">
    <source>
        <dbReference type="ARBA" id="ARBA00012438"/>
    </source>
</evidence>
<keyword evidence="11" id="KW-0902">Two-component regulatory system</keyword>
<keyword evidence="8" id="KW-0418">Kinase</keyword>
<feature type="domain" description="Histidine kinase" evidence="13">
    <location>
        <begin position="363"/>
        <end position="578"/>
    </location>
</feature>
<keyword evidence="4" id="KW-1003">Cell membrane</keyword>
<dbReference type="InterPro" id="IPR036890">
    <property type="entry name" value="HATPase_C_sf"/>
</dbReference>
<dbReference type="InterPro" id="IPR003594">
    <property type="entry name" value="HATPase_dom"/>
</dbReference>
<dbReference type="Gene3D" id="1.10.287.130">
    <property type="match status" value="1"/>
</dbReference>
<comment type="subcellular location">
    <subcellularLocation>
        <location evidence="2">Cell membrane</location>
        <topology evidence="2">Multi-pass membrane protein</topology>
    </subcellularLocation>
</comment>
<evidence type="ECO:0000256" key="12">
    <source>
        <dbReference type="SAM" id="Phobius"/>
    </source>
</evidence>
<proteinExistence type="predicted"/>
<dbReference type="Gene3D" id="3.30.565.10">
    <property type="entry name" value="Histidine kinase-like ATPase, C-terminal domain"/>
    <property type="match status" value="1"/>
</dbReference>
<dbReference type="CDD" id="cd12914">
    <property type="entry name" value="PDC1_DGC_like"/>
    <property type="match status" value="1"/>
</dbReference>
<dbReference type="PANTHER" id="PTHR43065:SF46">
    <property type="entry name" value="C4-DICARBOXYLATE TRANSPORT SENSOR PROTEIN DCTB"/>
    <property type="match status" value="1"/>
</dbReference>
<evidence type="ECO:0000259" key="13">
    <source>
        <dbReference type="PROSITE" id="PS50109"/>
    </source>
</evidence>
<comment type="catalytic activity">
    <reaction evidence="1">
        <text>ATP + protein L-histidine = ADP + protein N-phospho-L-histidine.</text>
        <dbReference type="EC" id="2.7.13.3"/>
    </reaction>
</comment>
<keyword evidence="9 14" id="KW-0067">ATP-binding</keyword>
<dbReference type="InterPro" id="IPR029151">
    <property type="entry name" value="Sensor-like_sf"/>
</dbReference>